<proteinExistence type="predicted"/>
<accession>A0A1M4EEC1</accession>
<gene>
    <name evidence="1" type="ORF">BN4615_P6676</name>
</gene>
<dbReference type="AlphaFoldDB" id="A0A1M4EEC1"/>
<dbReference type="EMBL" id="LT559118">
    <property type="protein sequence ID" value="SBO97160.1"/>
    <property type="molecule type" value="Genomic_DNA"/>
</dbReference>
<name>A0A1M4EEC1_9ACTN</name>
<evidence type="ECO:0000313" key="1">
    <source>
        <dbReference type="EMBL" id="SBO97160.1"/>
    </source>
</evidence>
<protein>
    <submittedName>
        <fullName evidence="1">Uncharacterized protein</fullName>
    </submittedName>
</protein>
<organism evidence="1">
    <name type="scientific">Nonomuraea gerenzanensis</name>
    <dbReference type="NCBI Taxonomy" id="93944"/>
    <lineage>
        <taxon>Bacteria</taxon>
        <taxon>Bacillati</taxon>
        <taxon>Actinomycetota</taxon>
        <taxon>Actinomycetes</taxon>
        <taxon>Streptosporangiales</taxon>
        <taxon>Streptosporangiaceae</taxon>
        <taxon>Nonomuraea</taxon>
    </lineage>
</organism>
<sequence length="43" mass="4717">MVERGQEAELYGRTAVGLLRRHHHWLADASPDGGAGCRRCARG</sequence>
<reference evidence="1" key="1">
    <citation type="submission" date="2016-04" db="EMBL/GenBank/DDBJ databases">
        <authorList>
            <person name="Evans L.H."/>
            <person name="Alamgir A."/>
            <person name="Owens N."/>
            <person name="Weber N.D."/>
            <person name="Virtaneva K."/>
            <person name="Barbian K."/>
            <person name="Babar A."/>
            <person name="Rosenke K."/>
        </authorList>
    </citation>
    <scope>NUCLEOTIDE SEQUENCE</scope>
    <source>
        <strain evidence="1">Nono1</strain>
    </source>
</reference>